<keyword evidence="1" id="KW-1133">Transmembrane helix</keyword>
<keyword evidence="1" id="KW-0472">Membrane</keyword>
<keyword evidence="3" id="KW-1185">Reference proteome</keyword>
<evidence type="ECO:0000256" key="1">
    <source>
        <dbReference type="SAM" id="Phobius"/>
    </source>
</evidence>
<feature type="transmembrane region" description="Helical" evidence="1">
    <location>
        <begin position="40"/>
        <end position="57"/>
    </location>
</feature>
<sequence>MKLLRIIIVCLIFLAGILVGFFFQNFPIIKWNPEIKIYEAFQVCSTLFIGIALPFFIKKWIDDGRVIKSLLVDEAKELIEDTRAVKQKIGEKYKTKVITFEDKQHVLALLSQVENSISNYQKHLEEQFGGKIKNDFKNLKDAYVKYNDALTSGDFMTETFVSIDVDFFNFHNIEYNQFISAIRAFSVKMQKL</sequence>
<dbReference type="RefSeq" id="WP_123207663.1">
    <property type="nucleotide sequence ID" value="NZ_RBEE01000045.1"/>
</dbReference>
<name>A0A3N0BN89_9SPHI</name>
<evidence type="ECO:0000313" key="3">
    <source>
        <dbReference type="Proteomes" id="UP000274046"/>
    </source>
</evidence>
<keyword evidence="1" id="KW-0812">Transmembrane</keyword>
<dbReference type="Proteomes" id="UP000274046">
    <property type="component" value="Unassembled WGS sequence"/>
</dbReference>
<accession>A0A3N0BN89</accession>
<comment type="caution">
    <text evidence="2">The sequence shown here is derived from an EMBL/GenBank/DDBJ whole genome shotgun (WGS) entry which is preliminary data.</text>
</comment>
<dbReference type="AlphaFoldDB" id="A0A3N0BN89"/>
<dbReference type="OrthoDB" id="838246at2"/>
<protein>
    <recommendedName>
        <fullName evidence="4">Gliding motility-associated protein GldM N-terminal domain-containing protein</fullName>
    </recommendedName>
</protein>
<evidence type="ECO:0008006" key="4">
    <source>
        <dbReference type="Google" id="ProtNLM"/>
    </source>
</evidence>
<evidence type="ECO:0000313" key="2">
    <source>
        <dbReference type="EMBL" id="RNL49763.1"/>
    </source>
</evidence>
<feature type="transmembrane region" description="Helical" evidence="1">
    <location>
        <begin position="7"/>
        <end position="28"/>
    </location>
</feature>
<dbReference type="EMBL" id="RBEE01000045">
    <property type="protein sequence ID" value="RNL49763.1"/>
    <property type="molecule type" value="Genomic_DNA"/>
</dbReference>
<proteinExistence type="predicted"/>
<organism evidence="2 3">
    <name type="scientific">Pedobacter jejuensis</name>
    <dbReference type="NCBI Taxonomy" id="1268550"/>
    <lineage>
        <taxon>Bacteria</taxon>
        <taxon>Pseudomonadati</taxon>
        <taxon>Bacteroidota</taxon>
        <taxon>Sphingobacteriia</taxon>
        <taxon>Sphingobacteriales</taxon>
        <taxon>Sphingobacteriaceae</taxon>
        <taxon>Pedobacter</taxon>
    </lineage>
</organism>
<gene>
    <name evidence="2" type="ORF">D7004_20365</name>
</gene>
<reference evidence="2 3" key="1">
    <citation type="submission" date="2018-10" db="EMBL/GenBank/DDBJ databases">
        <title>Genome sequencing of Pedobacter jejuensis TNB23.</title>
        <authorList>
            <person name="Cho Y.-J."/>
            <person name="Cho A."/>
            <person name="Kim O.-S."/>
        </authorList>
    </citation>
    <scope>NUCLEOTIDE SEQUENCE [LARGE SCALE GENOMIC DNA]</scope>
    <source>
        <strain evidence="2 3">TNB23</strain>
    </source>
</reference>